<evidence type="ECO:0000313" key="3">
    <source>
        <dbReference type="Proteomes" id="UP000681341"/>
    </source>
</evidence>
<organism evidence="2 3">
    <name type="scientific">Glycomyces niveus</name>
    <dbReference type="NCBI Taxonomy" id="2820287"/>
    <lineage>
        <taxon>Bacteria</taxon>
        <taxon>Bacillati</taxon>
        <taxon>Actinomycetota</taxon>
        <taxon>Actinomycetes</taxon>
        <taxon>Glycomycetales</taxon>
        <taxon>Glycomycetaceae</taxon>
        <taxon>Glycomyces</taxon>
    </lineage>
</organism>
<evidence type="ECO:0000256" key="1">
    <source>
        <dbReference type="SAM" id="Phobius"/>
    </source>
</evidence>
<feature type="transmembrane region" description="Helical" evidence="1">
    <location>
        <begin position="83"/>
        <end position="103"/>
    </location>
</feature>
<proteinExistence type="predicted"/>
<sequence>MELVTEFFEWAWPRHLNPISWYIRPLFFIPIAVFAWRRQGWWMTLSIVAMLSSFFWFPEPAEVDPAAQSILDMEAELFAQPGWQTAASLGTIPIFIGACIWAFWRHSIGIGLWTINLGIAYKAAWVWVNTDFAGFMHVVPIYAIALAVINALTIGFAKWRRIPLYPGRSAEKRPIEV</sequence>
<reference evidence="2 3" key="1">
    <citation type="submission" date="2021-03" db="EMBL/GenBank/DDBJ databases">
        <title>Glycomyces sp. nov., a novel actinomycete isolated from soil.</title>
        <authorList>
            <person name="Yang X."/>
            <person name="Xu X."/>
        </authorList>
    </citation>
    <scope>NUCLEOTIDE SEQUENCE [LARGE SCALE GENOMIC DNA]</scope>
    <source>
        <strain evidence="2 3">NEAU-S30</strain>
    </source>
</reference>
<feature type="transmembrane region" description="Helical" evidence="1">
    <location>
        <begin position="134"/>
        <end position="157"/>
    </location>
</feature>
<gene>
    <name evidence="2" type="ORF">J5V16_08195</name>
</gene>
<keyword evidence="1" id="KW-0472">Membrane</keyword>
<comment type="caution">
    <text evidence="2">The sequence shown here is derived from an EMBL/GenBank/DDBJ whole genome shotgun (WGS) entry which is preliminary data.</text>
</comment>
<keyword evidence="3" id="KW-1185">Reference proteome</keyword>
<feature type="transmembrane region" description="Helical" evidence="1">
    <location>
        <begin position="19"/>
        <end position="36"/>
    </location>
</feature>
<protein>
    <submittedName>
        <fullName evidence="2">Uncharacterized protein</fullName>
    </submittedName>
</protein>
<evidence type="ECO:0000313" key="2">
    <source>
        <dbReference type="EMBL" id="MBO3732802.1"/>
    </source>
</evidence>
<feature type="transmembrane region" description="Helical" evidence="1">
    <location>
        <begin position="41"/>
        <end position="57"/>
    </location>
</feature>
<dbReference type="Proteomes" id="UP000681341">
    <property type="component" value="Unassembled WGS sequence"/>
</dbReference>
<dbReference type="RefSeq" id="WP_208495578.1">
    <property type="nucleotide sequence ID" value="NZ_JAGFNP010000003.1"/>
</dbReference>
<dbReference type="EMBL" id="JAGFNP010000003">
    <property type="protein sequence ID" value="MBO3732802.1"/>
    <property type="molecule type" value="Genomic_DNA"/>
</dbReference>
<feature type="transmembrane region" description="Helical" evidence="1">
    <location>
        <begin position="110"/>
        <end position="128"/>
    </location>
</feature>
<keyword evidence="1" id="KW-0812">Transmembrane</keyword>
<accession>A0ABS3U1Z4</accession>
<keyword evidence="1" id="KW-1133">Transmembrane helix</keyword>
<name>A0ABS3U1Z4_9ACTN</name>